<dbReference type="PRINTS" id="PR00081">
    <property type="entry name" value="GDHRDH"/>
</dbReference>
<dbReference type="InterPro" id="IPR002347">
    <property type="entry name" value="SDR_fam"/>
</dbReference>
<organism evidence="3 4">
    <name type="scientific">Vreelandella titanicae</name>
    <dbReference type="NCBI Taxonomy" id="664683"/>
    <lineage>
        <taxon>Bacteria</taxon>
        <taxon>Pseudomonadati</taxon>
        <taxon>Pseudomonadota</taxon>
        <taxon>Gammaproteobacteria</taxon>
        <taxon>Oceanospirillales</taxon>
        <taxon>Halomonadaceae</taxon>
        <taxon>Vreelandella</taxon>
    </lineage>
</organism>
<dbReference type="AlphaFoldDB" id="A0A1G8N7K2"/>
<dbReference type="PROSITE" id="PS00061">
    <property type="entry name" value="ADH_SHORT"/>
    <property type="match status" value="1"/>
</dbReference>
<proteinExistence type="inferred from homology"/>
<dbReference type="RefSeq" id="WP_022520890.1">
    <property type="nucleotide sequence ID" value="NZ_CP054580.1"/>
</dbReference>
<evidence type="ECO:0000313" key="4">
    <source>
        <dbReference type="Proteomes" id="UP000509761"/>
    </source>
</evidence>
<evidence type="ECO:0000313" key="3">
    <source>
        <dbReference type="EMBL" id="QKS26410.1"/>
    </source>
</evidence>
<dbReference type="PANTHER" id="PTHR44196:SF1">
    <property type="entry name" value="DEHYDROGENASE_REDUCTASE SDR FAMILY MEMBER 7B"/>
    <property type="match status" value="1"/>
</dbReference>
<accession>A0A1G8N7K2</accession>
<dbReference type="PANTHER" id="PTHR44196">
    <property type="entry name" value="DEHYDROGENASE/REDUCTASE SDR FAMILY MEMBER 7B"/>
    <property type="match status" value="1"/>
</dbReference>
<gene>
    <name evidence="3" type="ORF">FX987_04215</name>
</gene>
<dbReference type="GeneID" id="69280475"/>
<name>A0A1G8N7K2_9GAMM</name>
<keyword evidence="4" id="KW-1185">Reference proteome</keyword>
<dbReference type="Pfam" id="PF00106">
    <property type="entry name" value="adh_short"/>
    <property type="match status" value="1"/>
</dbReference>
<dbReference type="InterPro" id="IPR036291">
    <property type="entry name" value="NAD(P)-bd_dom_sf"/>
</dbReference>
<reference evidence="3 4" key="1">
    <citation type="submission" date="2019-12" db="EMBL/GenBank/DDBJ databases">
        <title>Genome sequencing and assembly of endphytes of Porphyra tenera.</title>
        <authorList>
            <person name="Park J.M."/>
            <person name="Shin R."/>
            <person name="Jo S.H."/>
        </authorList>
    </citation>
    <scope>NUCLEOTIDE SEQUENCE [LARGE SCALE GENOMIC DNA]</scope>
    <source>
        <strain evidence="3 4">GPM3</strain>
    </source>
</reference>
<dbReference type="Gene3D" id="3.40.50.720">
    <property type="entry name" value="NAD(P)-binding Rossmann-like Domain"/>
    <property type="match status" value="1"/>
</dbReference>
<evidence type="ECO:0000256" key="1">
    <source>
        <dbReference type="ARBA" id="ARBA00006484"/>
    </source>
</evidence>
<dbReference type="Proteomes" id="UP000509761">
    <property type="component" value="Chromosome"/>
</dbReference>
<dbReference type="GO" id="GO:0016491">
    <property type="term" value="F:oxidoreductase activity"/>
    <property type="evidence" value="ECO:0007669"/>
    <property type="project" value="UniProtKB-KW"/>
</dbReference>
<protein>
    <submittedName>
        <fullName evidence="3">Oxidoreductase</fullName>
        <ecNumber evidence="3">1.-.-.-</ecNumber>
    </submittedName>
</protein>
<comment type="similarity">
    <text evidence="1">Belongs to the short-chain dehydrogenases/reductases (SDR) family.</text>
</comment>
<sequence>MSTWKTPQRIWLTGATSGIGEALARKLIAQGHQVVLSARSDEALEALCRGHPNAHPLPLDISDRQAVLKAGNDIREQLGALNLALFNAGTCEYLNAQQFDMDLVERVLKPNLFGTLYGVEAALPLLRAARKEGLLARLAATSSASAYLPLPRAEAYGASKAAVSYFLESLRLDLDQEGIEVSLIHPGFVKTPLTERNDFPMPMQVTAEQAADAIIAGLVKGRLDIHFPRRFTYLVKLLGILPPTVRRQIGLRMTRSQKESS</sequence>
<dbReference type="EC" id="1.-.-.-" evidence="3"/>
<dbReference type="SUPFAM" id="SSF51735">
    <property type="entry name" value="NAD(P)-binding Rossmann-fold domains"/>
    <property type="match status" value="1"/>
</dbReference>
<dbReference type="EMBL" id="CP054580">
    <property type="protein sequence ID" value="QKS26410.1"/>
    <property type="molecule type" value="Genomic_DNA"/>
</dbReference>
<dbReference type="InterPro" id="IPR020904">
    <property type="entry name" value="Sc_DH/Rdtase_CS"/>
</dbReference>
<dbReference type="GO" id="GO:0016020">
    <property type="term" value="C:membrane"/>
    <property type="evidence" value="ECO:0007669"/>
    <property type="project" value="TreeGrafter"/>
</dbReference>
<keyword evidence="2 3" id="KW-0560">Oxidoreductase</keyword>
<evidence type="ECO:0000256" key="2">
    <source>
        <dbReference type="ARBA" id="ARBA00023002"/>
    </source>
</evidence>